<comment type="catalytic activity">
    <reaction evidence="8">
        <text>N-terminal L-seryl-L-prolyl-L-lysyl-[protein] + 3 S-adenosyl-L-methionine = N-terminal N,N,N-trimethyl-L-seryl-L-prolyl-L-lysyl-[protein] + 3 S-adenosyl-L-homocysteine + 3 H(+)</text>
        <dbReference type="Rhea" id="RHEA:54724"/>
        <dbReference type="Rhea" id="RHEA-COMP:13789"/>
        <dbReference type="Rhea" id="RHEA-COMP:13973"/>
        <dbReference type="ChEBI" id="CHEBI:15378"/>
        <dbReference type="ChEBI" id="CHEBI:57856"/>
        <dbReference type="ChEBI" id="CHEBI:59789"/>
        <dbReference type="ChEBI" id="CHEBI:138061"/>
        <dbReference type="ChEBI" id="CHEBI:138317"/>
        <dbReference type="EC" id="2.1.1.244"/>
    </reaction>
</comment>
<name>A0A9W8YRX1_9PEZI</name>
<feature type="binding site" evidence="12">
    <location>
        <position position="138"/>
    </location>
    <ligand>
        <name>S-adenosyl-L-methionine</name>
        <dbReference type="ChEBI" id="CHEBI:59789"/>
    </ligand>
</feature>
<comment type="similarity">
    <text evidence="1">Belongs to the methyltransferase superfamily. NTM1 family.</text>
</comment>
<evidence type="ECO:0000256" key="2">
    <source>
        <dbReference type="ARBA" id="ARBA00022603"/>
    </source>
</evidence>
<dbReference type="PANTHER" id="PTHR12753:SF0">
    <property type="entry name" value="ALPHA N-TERMINAL PROTEIN METHYLTRANSFERASE 1"/>
    <property type="match status" value="1"/>
</dbReference>
<comment type="catalytic activity">
    <reaction evidence="10">
        <text>N-terminal L-alanyl-L-prolyl-L-lysyl-[protein] + 3 S-adenosyl-L-methionine = N-terminal N,N,N-trimethyl-L-alanyl-L-prolyl-L-lysyl-[protein] + 3 S-adenosyl-L-homocysteine + 3 H(+)</text>
        <dbReference type="Rhea" id="RHEA:54712"/>
        <dbReference type="Rhea" id="RHEA-COMP:13785"/>
        <dbReference type="Rhea" id="RHEA-COMP:13971"/>
        <dbReference type="ChEBI" id="CHEBI:15378"/>
        <dbReference type="ChEBI" id="CHEBI:57856"/>
        <dbReference type="ChEBI" id="CHEBI:59789"/>
        <dbReference type="ChEBI" id="CHEBI:138057"/>
        <dbReference type="ChEBI" id="CHEBI:138315"/>
        <dbReference type="EC" id="2.1.1.244"/>
    </reaction>
</comment>
<reference evidence="13" key="1">
    <citation type="submission" date="2022-10" db="EMBL/GenBank/DDBJ databases">
        <title>Tapping the CABI collections for fungal endophytes: first genome assemblies for Collariella, Neodidymelliopsis, Ascochyta clinopodiicola, Didymella pomorum, Didymosphaeria variabile, Neocosmospora piperis and Neocucurbitaria cava.</title>
        <authorList>
            <person name="Hill R."/>
        </authorList>
    </citation>
    <scope>NUCLEOTIDE SEQUENCE</scope>
    <source>
        <strain evidence="13">IMI 355082</strain>
    </source>
</reference>
<dbReference type="GO" id="GO:0032259">
    <property type="term" value="P:methylation"/>
    <property type="evidence" value="ECO:0007669"/>
    <property type="project" value="UniProtKB-KW"/>
</dbReference>
<accession>A0A9W8YRX1</accession>
<dbReference type="InterPro" id="IPR029063">
    <property type="entry name" value="SAM-dependent_MTases_sf"/>
</dbReference>
<evidence type="ECO:0000256" key="12">
    <source>
        <dbReference type="PIRSR" id="PIRSR016958-1"/>
    </source>
</evidence>
<comment type="catalytic activity">
    <reaction evidence="9">
        <text>N-terminal L-prolyl-L-prolyl-L-lysyl-[protein] + 2 S-adenosyl-L-methionine = N-terminal N,N-dimethyl-L-prolyl-L-prolyl-L-lysyl-[protein] + 2 S-adenosyl-L-homocysteine + 2 H(+)</text>
        <dbReference type="Rhea" id="RHEA:54736"/>
        <dbReference type="Rhea" id="RHEA-COMP:13787"/>
        <dbReference type="Rhea" id="RHEA-COMP:13974"/>
        <dbReference type="ChEBI" id="CHEBI:15378"/>
        <dbReference type="ChEBI" id="CHEBI:57856"/>
        <dbReference type="ChEBI" id="CHEBI:59789"/>
        <dbReference type="ChEBI" id="CHEBI:138059"/>
        <dbReference type="ChEBI" id="CHEBI:138318"/>
        <dbReference type="EC" id="2.1.1.244"/>
    </reaction>
</comment>
<dbReference type="FunFam" id="3.40.50.150:FF:000025">
    <property type="entry name" value="N-terminal Xaa-Pro-Lys N-methyltransferase 1"/>
    <property type="match status" value="1"/>
</dbReference>
<keyword evidence="4 12" id="KW-0949">S-adenosyl-L-methionine</keyword>
<dbReference type="GO" id="GO:0071885">
    <property type="term" value="F:N-terminal protein N-methyltransferase activity"/>
    <property type="evidence" value="ECO:0007669"/>
    <property type="project" value="UniProtKB-EC"/>
</dbReference>
<evidence type="ECO:0000313" key="13">
    <source>
        <dbReference type="EMBL" id="KAJ4391297.1"/>
    </source>
</evidence>
<dbReference type="GO" id="GO:0005737">
    <property type="term" value="C:cytoplasm"/>
    <property type="evidence" value="ECO:0007669"/>
    <property type="project" value="TreeGrafter"/>
</dbReference>
<dbReference type="InterPro" id="IPR008576">
    <property type="entry name" value="MeTrfase_NTM1"/>
</dbReference>
<evidence type="ECO:0000256" key="8">
    <source>
        <dbReference type="ARBA" id="ARBA00047306"/>
    </source>
</evidence>
<dbReference type="CDD" id="cd02440">
    <property type="entry name" value="AdoMet_MTases"/>
    <property type="match status" value="1"/>
</dbReference>
<organism evidence="13 14">
    <name type="scientific">Gnomoniopsis smithogilvyi</name>
    <dbReference type="NCBI Taxonomy" id="1191159"/>
    <lineage>
        <taxon>Eukaryota</taxon>
        <taxon>Fungi</taxon>
        <taxon>Dikarya</taxon>
        <taxon>Ascomycota</taxon>
        <taxon>Pezizomycotina</taxon>
        <taxon>Sordariomycetes</taxon>
        <taxon>Sordariomycetidae</taxon>
        <taxon>Diaporthales</taxon>
        <taxon>Gnomoniaceae</taxon>
        <taxon>Gnomoniopsis</taxon>
    </lineage>
</organism>
<evidence type="ECO:0000313" key="14">
    <source>
        <dbReference type="Proteomes" id="UP001140453"/>
    </source>
</evidence>
<dbReference type="OrthoDB" id="1298661at2759"/>
<dbReference type="EMBL" id="JAPEVB010000003">
    <property type="protein sequence ID" value="KAJ4391297.1"/>
    <property type="molecule type" value="Genomic_DNA"/>
</dbReference>
<dbReference type="PANTHER" id="PTHR12753">
    <property type="entry name" value="AD-003 - RELATED"/>
    <property type="match status" value="1"/>
</dbReference>
<evidence type="ECO:0000256" key="4">
    <source>
        <dbReference type="ARBA" id="ARBA00022691"/>
    </source>
</evidence>
<protein>
    <recommendedName>
        <fullName evidence="6">Alpha N-terminal protein methyltransferase 1</fullName>
        <ecNumber evidence="5">2.1.1.244</ecNumber>
    </recommendedName>
    <alternativeName>
        <fullName evidence="11">Translation associated element 1</fullName>
    </alternativeName>
    <alternativeName>
        <fullName evidence="7">X-Pro-Lys N-terminal protein methyltransferase 1</fullName>
    </alternativeName>
</protein>
<dbReference type="PIRSF" id="PIRSF016958">
    <property type="entry name" value="DUF858_MeTrfase_lik"/>
    <property type="match status" value="1"/>
</dbReference>
<dbReference type="Gene3D" id="3.40.50.150">
    <property type="entry name" value="Vaccinia Virus protein VP39"/>
    <property type="match status" value="1"/>
</dbReference>
<keyword evidence="3" id="KW-0808">Transferase</keyword>
<dbReference type="SUPFAM" id="SSF53335">
    <property type="entry name" value="S-adenosyl-L-methionine-dependent methyltransferases"/>
    <property type="match status" value="1"/>
</dbReference>
<dbReference type="Pfam" id="PF05891">
    <property type="entry name" value="Methyltransf_PK"/>
    <property type="match status" value="1"/>
</dbReference>
<keyword evidence="2" id="KW-0489">Methyltransferase</keyword>
<evidence type="ECO:0000256" key="11">
    <source>
        <dbReference type="ARBA" id="ARBA00082558"/>
    </source>
</evidence>
<keyword evidence="14" id="KW-1185">Reference proteome</keyword>
<comment type="caution">
    <text evidence="13">The sequence shown here is derived from an EMBL/GenBank/DDBJ whole genome shotgun (WGS) entry which is preliminary data.</text>
</comment>
<feature type="binding site" evidence="12">
    <location>
        <position position="76"/>
    </location>
    <ligand>
        <name>S-adenosyl-L-methionine</name>
        <dbReference type="ChEBI" id="CHEBI:59789"/>
    </ligand>
</feature>
<proteinExistence type="inferred from homology"/>
<evidence type="ECO:0000256" key="5">
    <source>
        <dbReference type="ARBA" id="ARBA00039112"/>
    </source>
</evidence>
<dbReference type="AlphaFoldDB" id="A0A9W8YRX1"/>
<sequence length="231" mass="25557">MTEQDIRPASPAVDSKISAEDGRKYWQNVDADVNGMLGGFPYVSRIDLQGSRNFLAKFGVGTKPGLKTVGSALEGGAGIGRITEGLLLHVAQEVDVVEPIAKFTKALEDKPGVRRVFNMGLEEWQPSEGDQYDLVWIQWCLGHLKDDQLVQFLERCKSVLTPNSGLIVVKENITSGDNEIFDEQDSAVTRTDTKFQAIFKMAGLKLVKQEVQKGFPKELFPVKAYALKPKD</sequence>
<evidence type="ECO:0000256" key="1">
    <source>
        <dbReference type="ARBA" id="ARBA00009059"/>
    </source>
</evidence>
<evidence type="ECO:0000256" key="7">
    <source>
        <dbReference type="ARBA" id="ARBA00043129"/>
    </source>
</evidence>
<evidence type="ECO:0000256" key="10">
    <source>
        <dbReference type="ARBA" id="ARBA00048167"/>
    </source>
</evidence>
<gene>
    <name evidence="13" type="ORF">N0V93_004914</name>
</gene>
<dbReference type="EC" id="2.1.1.244" evidence="5"/>
<evidence type="ECO:0000256" key="3">
    <source>
        <dbReference type="ARBA" id="ARBA00022679"/>
    </source>
</evidence>
<evidence type="ECO:0000256" key="6">
    <source>
        <dbReference type="ARBA" id="ARBA00039449"/>
    </source>
</evidence>
<dbReference type="Proteomes" id="UP001140453">
    <property type="component" value="Unassembled WGS sequence"/>
</dbReference>
<evidence type="ECO:0000256" key="9">
    <source>
        <dbReference type="ARBA" id="ARBA00047885"/>
    </source>
</evidence>
<feature type="binding site" evidence="12">
    <location>
        <position position="81"/>
    </location>
    <ligand>
        <name>S-adenosyl-L-methionine</name>
        <dbReference type="ChEBI" id="CHEBI:59789"/>
    </ligand>
</feature>